<gene>
    <name evidence="1" type="ORF">FN846DRAFT_894448</name>
</gene>
<comment type="caution">
    <text evidence="1">The sequence shown here is derived from an EMBL/GenBank/DDBJ whole genome shotgun (WGS) entry which is preliminary data.</text>
</comment>
<reference evidence="1 2" key="1">
    <citation type="submission" date="2019-09" db="EMBL/GenBank/DDBJ databases">
        <title>Draft genome of the ectomycorrhizal ascomycete Sphaerosporella brunnea.</title>
        <authorList>
            <consortium name="DOE Joint Genome Institute"/>
            <person name="Benucci G.M."/>
            <person name="Marozzi G."/>
            <person name="Antonielli L."/>
            <person name="Sanchez S."/>
            <person name="Marco P."/>
            <person name="Wang X."/>
            <person name="Falini L.B."/>
            <person name="Barry K."/>
            <person name="Haridas S."/>
            <person name="Lipzen A."/>
            <person name="Labutti K."/>
            <person name="Grigoriev I.V."/>
            <person name="Murat C."/>
            <person name="Martin F."/>
            <person name="Albertini E."/>
            <person name="Donnini D."/>
            <person name="Bonito G."/>
        </authorList>
    </citation>
    <scope>NUCLEOTIDE SEQUENCE [LARGE SCALE GENOMIC DNA]</scope>
    <source>
        <strain evidence="1 2">Sb_GMNB300</strain>
    </source>
</reference>
<sequence length="156" mass="17099">MWTLHIISEGSDETTTNIDVVTVHDLNGHSESWYSKDPQTEKETTSQTPIYYVLNTSSGTINLPRRATDLLDAICSVRTSTAKVTRPLVFVGSGLGGTIIKQVIIIQPQLGIASRKHRSQVYSNSRQGYFVATPPPRSRCSQAHTVALIASTDKLT</sequence>
<evidence type="ECO:0000313" key="1">
    <source>
        <dbReference type="EMBL" id="KAA8895133.1"/>
    </source>
</evidence>
<organism evidence="1 2">
    <name type="scientific">Sphaerosporella brunnea</name>
    <dbReference type="NCBI Taxonomy" id="1250544"/>
    <lineage>
        <taxon>Eukaryota</taxon>
        <taxon>Fungi</taxon>
        <taxon>Dikarya</taxon>
        <taxon>Ascomycota</taxon>
        <taxon>Pezizomycotina</taxon>
        <taxon>Pezizomycetes</taxon>
        <taxon>Pezizales</taxon>
        <taxon>Pyronemataceae</taxon>
        <taxon>Sphaerosporella</taxon>
    </lineage>
</organism>
<dbReference type="AlphaFoldDB" id="A0A5J5EJ04"/>
<name>A0A5J5EJ04_9PEZI</name>
<keyword evidence="2" id="KW-1185">Reference proteome</keyword>
<accession>A0A5J5EJ04</accession>
<dbReference type="EMBL" id="VXIS01000286">
    <property type="protein sequence ID" value="KAA8895133.1"/>
    <property type="molecule type" value="Genomic_DNA"/>
</dbReference>
<evidence type="ECO:0000313" key="2">
    <source>
        <dbReference type="Proteomes" id="UP000326924"/>
    </source>
</evidence>
<dbReference type="Proteomes" id="UP000326924">
    <property type="component" value="Unassembled WGS sequence"/>
</dbReference>
<dbReference type="InParanoid" id="A0A5J5EJ04"/>
<protein>
    <submittedName>
        <fullName evidence="1">Uncharacterized protein</fullName>
    </submittedName>
</protein>
<proteinExistence type="predicted"/>